<keyword evidence="3" id="KW-0808">Transferase</keyword>
<dbReference type="InterPro" id="IPR000719">
    <property type="entry name" value="Prot_kinase_dom"/>
</dbReference>
<dbReference type="GeneID" id="94839869"/>
<dbReference type="InterPro" id="IPR011009">
    <property type="entry name" value="Kinase-like_dom_sf"/>
</dbReference>
<evidence type="ECO:0000313" key="11">
    <source>
        <dbReference type="Proteomes" id="UP000179807"/>
    </source>
</evidence>
<dbReference type="SUPFAM" id="SSF56112">
    <property type="entry name" value="Protein kinase-like (PK-like)"/>
    <property type="match status" value="1"/>
</dbReference>
<evidence type="ECO:0000256" key="2">
    <source>
        <dbReference type="ARBA" id="ARBA00022527"/>
    </source>
</evidence>
<keyword evidence="5 10" id="KW-0418">Kinase</keyword>
<dbReference type="VEuPathDB" id="TrichDB:TRFO_26795"/>
<dbReference type="PANTHER" id="PTHR24356">
    <property type="entry name" value="SERINE/THREONINE-PROTEIN KINASE"/>
    <property type="match status" value="1"/>
</dbReference>
<protein>
    <recommendedName>
        <fullName evidence="1">non-specific serine/threonine protein kinase</fullName>
        <ecNumber evidence="1">2.7.11.1</ecNumber>
    </recommendedName>
</protein>
<dbReference type="EC" id="2.7.11.1" evidence="1"/>
<organism evidence="10 11">
    <name type="scientific">Tritrichomonas foetus</name>
    <dbReference type="NCBI Taxonomy" id="1144522"/>
    <lineage>
        <taxon>Eukaryota</taxon>
        <taxon>Metamonada</taxon>
        <taxon>Parabasalia</taxon>
        <taxon>Tritrichomonadida</taxon>
        <taxon>Tritrichomonadidae</taxon>
        <taxon>Tritrichomonas</taxon>
    </lineage>
</organism>
<dbReference type="GO" id="GO:0035556">
    <property type="term" value="P:intracellular signal transduction"/>
    <property type="evidence" value="ECO:0007669"/>
    <property type="project" value="TreeGrafter"/>
</dbReference>
<dbReference type="Pfam" id="PF00069">
    <property type="entry name" value="Pkinase"/>
    <property type="match status" value="1"/>
</dbReference>
<accession>A0A1J4K7Q4</accession>
<dbReference type="PROSITE" id="PS50011">
    <property type="entry name" value="PROTEIN_KINASE_DOM"/>
    <property type="match status" value="1"/>
</dbReference>
<proteinExistence type="predicted"/>
<gene>
    <name evidence="10" type="ORF">TRFO_26795</name>
</gene>
<name>A0A1J4K7Q4_9EUKA</name>
<evidence type="ECO:0000256" key="1">
    <source>
        <dbReference type="ARBA" id="ARBA00012513"/>
    </source>
</evidence>
<keyword evidence="4" id="KW-0547">Nucleotide-binding</keyword>
<comment type="catalytic activity">
    <reaction evidence="7">
        <text>L-threonyl-[protein] + ATP = O-phospho-L-threonyl-[protein] + ADP + H(+)</text>
        <dbReference type="Rhea" id="RHEA:46608"/>
        <dbReference type="Rhea" id="RHEA-COMP:11060"/>
        <dbReference type="Rhea" id="RHEA-COMP:11605"/>
        <dbReference type="ChEBI" id="CHEBI:15378"/>
        <dbReference type="ChEBI" id="CHEBI:30013"/>
        <dbReference type="ChEBI" id="CHEBI:30616"/>
        <dbReference type="ChEBI" id="CHEBI:61977"/>
        <dbReference type="ChEBI" id="CHEBI:456216"/>
        <dbReference type="EC" id="2.7.11.1"/>
    </reaction>
</comment>
<evidence type="ECO:0000256" key="4">
    <source>
        <dbReference type="ARBA" id="ARBA00022741"/>
    </source>
</evidence>
<evidence type="ECO:0000256" key="7">
    <source>
        <dbReference type="ARBA" id="ARBA00047899"/>
    </source>
</evidence>
<dbReference type="PANTHER" id="PTHR24356:SF1">
    <property type="entry name" value="SERINE_THREONINE-PROTEIN KINASE GREATWALL"/>
    <property type="match status" value="1"/>
</dbReference>
<dbReference type="Proteomes" id="UP000179807">
    <property type="component" value="Unassembled WGS sequence"/>
</dbReference>
<evidence type="ECO:0000256" key="8">
    <source>
        <dbReference type="ARBA" id="ARBA00048679"/>
    </source>
</evidence>
<keyword evidence="11" id="KW-1185">Reference proteome</keyword>
<dbReference type="Gene3D" id="3.30.200.20">
    <property type="entry name" value="Phosphorylase Kinase, domain 1"/>
    <property type="match status" value="1"/>
</dbReference>
<sequence length="433" mass="49157">MSLLVSPLANLIGDGHAVDSDEYLDFFEIDENTYPRTYLFLKAQRTILESIQQQIAKLKASKDINLDFVEYLTESLLYSIFGEVFDRAKSLIPTIRKFIDNIDHQNNQVHGMKSNQNRSNNFPSNISISEPVEVQKICQKLLSCAIALSRVFSVIACSLPTKTPDGEDITPEINYTPDINEVLVVCRICEEYVPLSLIESHSKNCAKACESEIRIMSLDDRIEKLQQSIIKIILKPIWPGNKDSCINVLLPMFHVVMLLDKALKAKTSSILDAQVLSVIMTSLHQIKIRIDNQNIESMLAKARELINEKLKVCTTKTDATYILNMIHSQNQQKVSPIIEVTIADFELIKAISSGAYARVFLGMKKKTGDIYAIKVIPKSSLSQKNQIQRILTEKDILLQNENPYIVNFCMFFNDTKRIIFIIITSFSLLNIIY</sequence>
<dbReference type="GO" id="GO:0005524">
    <property type="term" value="F:ATP binding"/>
    <property type="evidence" value="ECO:0007669"/>
    <property type="project" value="UniProtKB-KW"/>
</dbReference>
<evidence type="ECO:0000259" key="9">
    <source>
        <dbReference type="PROSITE" id="PS50011"/>
    </source>
</evidence>
<comment type="catalytic activity">
    <reaction evidence="8">
        <text>L-seryl-[protein] + ATP = O-phospho-L-seryl-[protein] + ADP + H(+)</text>
        <dbReference type="Rhea" id="RHEA:17989"/>
        <dbReference type="Rhea" id="RHEA-COMP:9863"/>
        <dbReference type="Rhea" id="RHEA-COMP:11604"/>
        <dbReference type="ChEBI" id="CHEBI:15378"/>
        <dbReference type="ChEBI" id="CHEBI:29999"/>
        <dbReference type="ChEBI" id="CHEBI:30616"/>
        <dbReference type="ChEBI" id="CHEBI:83421"/>
        <dbReference type="ChEBI" id="CHEBI:456216"/>
        <dbReference type="EC" id="2.7.11.1"/>
    </reaction>
</comment>
<dbReference type="OrthoDB" id="162894at2759"/>
<evidence type="ECO:0000313" key="10">
    <source>
        <dbReference type="EMBL" id="OHT05453.1"/>
    </source>
</evidence>
<dbReference type="RefSeq" id="XP_068358589.1">
    <property type="nucleotide sequence ID" value="XM_068505165.1"/>
</dbReference>
<dbReference type="GO" id="GO:0004674">
    <property type="term" value="F:protein serine/threonine kinase activity"/>
    <property type="evidence" value="ECO:0007669"/>
    <property type="project" value="UniProtKB-KW"/>
</dbReference>
<evidence type="ECO:0000256" key="5">
    <source>
        <dbReference type="ARBA" id="ARBA00022777"/>
    </source>
</evidence>
<keyword evidence="6" id="KW-0067">ATP-binding</keyword>
<dbReference type="AlphaFoldDB" id="A0A1J4K7Q4"/>
<comment type="caution">
    <text evidence="10">The sequence shown here is derived from an EMBL/GenBank/DDBJ whole genome shotgun (WGS) entry which is preliminary data.</text>
</comment>
<keyword evidence="2 10" id="KW-0723">Serine/threonine-protein kinase</keyword>
<dbReference type="InterPro" id="IPR050236">
    <property type="entry name" value="Ser_Thr_kinase_AGC"/>
</dbReference>
<reference evidence="10" key="1">
    <citation type="submission" date="2016-10" db="EMBL/GenBank/DDBJ databases">
        <authorList>
            <person name="Benchimol M."/>
            <person name="Almeida L.G."/>
            <person name="Vasconcelos A.T."/>
            <person name="Perreira-Neves A."/>
            <person name="Rosa I.A."/>
            <person name="Tasca T."/>
            <person name="Bogo M.R."/>
            <person name="de Souza W."/>
        </authorList>
    </citation>
    <scope>NUCLEOTIDE SEQUENCE [LARGE SCALE GENOMIC DNA]</scope>
    <source>
        <strain evidence="10">K</strain>
    </source>
</reference>
<feature type="domain" description="Protein kinase" evidence="9">
    <location>
        <begin position="345"/>
        <end position="433"/>
    </location>
</feature>
<evidence type="ECO:0000256" key="3">
    <source>
        <dbReference type="ARBA" id="ARBA00022679"/>
    </source>
</evidence>
<dbReference type="EMBL" id="MLAK01000757">
    <property type="protein sequence ID" value="OHT05453.1"/>
    <property type="molecule type" value="Genomic_DNA"/>
</dbReference>
<evidence type="ECO:0000256" key="6">
    <source>
        <dbReference type="ARBA" id="ARBA00022840"/>
    </source>
</evidence>